<evidence type="ECO:0000313" key="3">
    <source>
        <dbReference type="Proteomes" id="UP000242715"/>
    </source>
</evidence>
<feature type="compositionally biased region" description="Basic and acidic residues" evidence="1">
    <location>
        <begin position="208"/>
        <end position="236"/>
    </location>
</feature>
<sequence length="275" mass="31253">MANNGVPLQVPMLTKSNYDNWSLRMVALLGAHDVWEIVEKGLVIPENETTLSQTQKDSLRDSRKRDKKALCLIYQGLDEDTFEKVSGAKTAKEAWEKLQTSYKGADQVKKVRLQTLRKEFEVLHMKEGELISDYFSRVLTVTNNLKRNGEKYDDVRIMEKVLRSLDPKFEHIVTVIEETKDLEAMTIEQLLGSLQAYEERKKKKEDIEEQVLKTRVDSPREEHGRSSQRRGDDRGRGHGRGYGGGRGVEFAAKGADQDIGGQQVSNSFGKEPSLP</sequence>
<dbReference type="EMBL" id="DF973390">
    <property type="protein sequence ID" value="GAU29214.1"/>
    <property type="molecule type" value="Genomic_DNA"/>
</dbReference>
<accession>A0A2Z6M9H1</accession>
<keyword evidence="3" id="KW-1185">Reference proteome</keyword>
<evidence type="ECO:0000313" key="2">
    <source>
        <dbReference type="EMBL" id="GAU29214.1"/>
    </source>
</evidence>
<dbReference type="Pfam" id="PF14223">
    <property type="entry name" value="Retrotran_gag_2"/>
    <property type="match status" value="1"/>
</dbReference>
<dbReference type="AlphaFoldDB" id="A0A2Z6M9H1"/>
<feature type="region of interest" description="Disordered" evidence="1">
    <location>
        <begin position="208"/>
        <end position="275"/>
    </location>
</feature>
<dbReference type="OrthoDB" id="1936115at2759"/>
<reference evidence="3" key="1">
    <citation type="journal article" date="2017" name="Front. Plant Sci.">
        <title>Climate Clever Clovers: New Paradigm to Reduce the Environmental Footprint of Ruminants by Breeding Low Methanogenic Forages Utilizing Haplotype Variation.</title>
        <authorList>
            <person name="Kaur P."/>
            <person name="Appels R."/>
            <person name="Bayer P.E."/>
            <person name="Keeble-Gagnere G."/>
            <person name="Wang J."/>
            <person name="Hirakawa H."/>
            <person name="Shirasawa K."/>
            <person name="Vercoe P."/>
            <person name="Stefanova K."/>
            <person name="Durmic Z."/>
            <person name="Nichols P."/>
            <person name="Revell C."/>
            <person name="Isobe S.N."/>
            <person name="Edwards D."/>
            <person name="Erskine W."/>
        </authorList>
    </citation>
    <scope>NUCLEOTIDE SEQUENCE [LARGE SCALE GENOMIC DNA]</scope>
    <source>
        <strain evidence="3">cv. Daliak</strain>
    </source>
</reference>
<protein>
    <submittedName>
        <fullName evidence="2">Uncharacterized protein</fullName>
    </submittedName>
</protein>
<proteinExistence type="predicted"/>
<dbReference type="PANTHER" id="PTHR35317:SF28">
    <property type="entry name" value="ZINC FINGER, CCHC-TYPE, RIBONUCLEASE H-LIKE DOMAIN, GAG-PRE-INTEGRASE DOMAIN PROTEIN-RELATED"/>
    <property type="match status" value="1"/>
</dbReference>
<name>A0A2Z6M9H1_TRISU</name>
<evidence type="ECO:0000256" key="1">
    <source>
        <dbReference type="SAM" id="MobiDB-lite"/>
    </source>
</evidence>
<organism evidence="2 3">
    <name type="scientific">Trifolium subterraneum</name>
    <name type="common">Subterranean clover</name>
    <dbReference type="NCBI Taxonomy" id="3900"/>
    <lineage>
        <taxon>Eukaryota</taxon>
        <taxon>Viridiplantae</taxon>
        <taxon>Streptophyta</taxon>
        <taxon>Embryophyta</taxon>
        <taxon>Tracheophyta</taxon>
        <taxon>Spermatophyta</taxon>
        <taxon>Magnoliopsida</taxon>
        <taxon>eudicotyledons</taxon>
        <taxon>Gunneridae</taxon>
        <taxon>Pentapetalae</taxon>
        <taxon>rosids</taxon>
        <taxon>fabids</taxon>
        <taxon>Fabales</taxon>
        <taxon>Fabaceae</taxon>
        <taxon>Papilionoideae</taxon>
        <taxon>50 kb inversion clade</taxon>
        <taxon>NPAAA clade</taxon>
        <taxon>Hologalegina</taxon>
        <taxon>IRL clade</taxon>
        <taxon>Trifolieae</taxon>
        <taxon>Trifolium</taxon>
    </lineage>
</organism>
<dbReference type="PANTHER" id="PTHR35317">
    <property type="entry name" value="OS04G0629600 PROTEIN"/>
    <property type="match status" value="1"/>
</dbReference>
<gene>
    <name evidence="2" type="ORF">TSUD_362040</name>
</gene>
<dbReference type="Proteomes" id="UP000242715">
    <property type="component" value="Unassembled WGS sequence"/>
</dbReference>